<feature type="domain" description="PH" evidence="2">
    <location>
        <begin position="868"/>
        <end position="986"/>
    </location>
</feature>
<keyword evidence="1" id="KW-0813">Transport</keyword>
<gene>
    <name evidence="3" type="ORF">POTOM_004767</name>
</gene>
<dbReference type="PROSITE" id="PS50003">
    <property type="entry name" value="PH_DOMAIN"/>
    <property type="match status" value="1"/>
</dbReference>
<dbReference type="Pfam" id="PF12624">
    <property type="entry name" value="VPS13_N"/>
    <property type="match status" value="1"/>
</dbReference>
<evidence type="ECO:0000256" key="1">
    <source>
        <dbReference type="ARBA" id="ARBA00022448"/>
    </source>
</evidence>
<dbReference type="Pfam" id="PF06101">
    <property type="entry name" value="Vps62"/>
    <property type="match status" value="1"/>
</dbReference>
<reference evidence="3" key="1">
    <citation type="journal article" date="2020" name="bioRxiv">
        <title>Hybrid origin of Populus tomentosa Carr. identified through genome sequencing and phylogenomic analysis.</title>
        <authorList>
            <person name="An X."/>
            <person name="Gao K."/>
            <person name="Chen Z."/>
            <person name="Li J."/>
            <person name="Yang X."/>
            <person name="Yang X."/>
            <person name="Zhou J."/>
            <person name="Guo T."/>
            <person name="Zhao T."/>
            <person name="Huang S."/>
            <person name="Miao D."/>
            <person name="Khan W.U."/>
            <person name="Rao P."/>
            <person name="Ye M."/>
            <person name="Lei B."/>
            <person name="Liao W."/>
            <person name="Wang J."/>
            <person name="Ji L."/>
            <person name="Li Y."/>
            <person name="Guo B."/>
            <person name="Mustafa N.S."/>
            <person name="Li S."/>
            <person name="Yun Q."/>
            <person name="Keller S.R."/>
            <person name="Mao J."/>
            <person name="Zhang R."/>
            <person name="Strauss S.H."/>
        </authorList>
    </citation>
    <scope>NUCLEOTIDE SEQUENCE</scope>
    <source>
        <strain evidence="3">GM15</strain>
        <tissue evidence="3">Leaf</tissue>
    </source>
</reference>
<accession>A0A8X8DDP1</accession>
<dbReference type="Proteomes" id="UP000886885">
    <property type="component" value="Chromosome 1D"/>
</dbReference>
<dbReference type="PANTHER" id="PTHR45523">
    <property type="entry name" value="TETRATRICOPEPTIDE REPEAT (TPR)-CONTAINING PROTEIN-RELATED"/>
    <property type="match status" value="1"/>
</dbReference>
<evidence type="ECO:0000313" key="4">
    <source>
        <dbReference type="Proteomes" id="UP000886885"/>
    </source>
</evidence>
<evidence type="ECO:0000313" key="3">
    <source>
        <dbReference type="EMBL" id="KAG6788690.1"/>
    </source>
</evidence>
<dbReference type="SMART" id="SM00233">
    <property type="entry name" value="PH"/>
    <property type="match status" value="1"/>
</dbReference>
<organism evidence="3 4">
    <name type="scientific">Populus tomentosa</name>
    <name type="common">Chinese white poplar</name>
    <dbReference type="NCBI Taxonomy" id="118781"/>
    <lineage>
        <taxon>Eukaryota</taxon>
        <taxon>Viridiplantae</taxon>
        <taxon>Streptophyta</taxon>
        <taxon>Embryophyta</taxon>
        <taxon>Tracheophyta</taxon>
        <taxon>Spermatophyta</taxon>
        <taxon>Magnoliopsida</taxon>
        <taxon>eudicotyledons</taxon>
        <taxon>Gunneridae</taxon>
        <taxon>Pentapetalae</taxon>
        <taxon>rosids</taxon>
        <taxon>fabids</taxon>
        <taxon>Malpighiales</taxon>
        <taxon>Salicaceae</taxon>
        <taxon>Saliceae</taxon>
        <taxon>Populus</taxon>
    </lineage>
</organism>
<name>A0A8X8DDP1_POPTO</name>
<dbReference type="EMBL" id="JAAWWB010000002">
    <property type="protein sequence ID" value="KAG6788690.1"/>
    <property type="molecule type" value="Genomic_DNA"/>
</dbReference>
<dbReference type="OrthoDB" id="428159at2759"/>
<proteinExistence type="predicted"/>
<dbReference type="InterPro" id="IPR056748">
    <property type="entry name" value="VPS13-like_C"/>
</dbReference>
<comment type="caution">
    <text evidence="3">The sequence shown here is derived from an EMBL/GenBank/DDBJ whole genome shotgun (WGS) entry which is preliminary data.</text>
</comment>
<keyword evidence="4" id="KW-1185">Reference proteome</keyword>
<dbReference type="InterPro" id="IPR009291">
    <property type="entry name" value="Vps62"/>
</dbReference>
<dbReference type="Pfam" id="PF25037">
    <property type="entry name" value="VPS13_C"/>
    <property type="match status" value="1"/>
</dbReference>
<dbReference type="InterPro" id="IPR026854">
    <property type="entry name" value="VPS13_N"/>
</dbReference>
<evidence type="ECO:0000259" key="2">
    <source>
        <dbReference type="PROSITE" id="PS50003"/>
    </source>
</evidence>
<sequence>MLEDQVASLLQRLLGNYVRGFNKEALKISVWKGDVELTNMQLKPEALNALKLPVKVKAGFLGSVKLKVPWSRLGQDPVLVYLDRIFLLAEPATQVDGLTEDVVQEAKKSRVREMEMKLLEKAQRLTSEMDFCNSFDFKPYEMLLHTCLEESQVHHCNWATFSNWDDLAVANTSWLGSLINTIIGNLKLSISNIHIRYEDLESNPEHPFAAGVTLGKLSAVTVDDNGMETFVSGGALDRIQKSVKLDQLAIYLDSDISPWNIDKSWEDLLPSEWLQVFRFGTKDGKPADHMMVKHSYILQPVTGDATYSKLQRKESANSDQPLQKAVVNLNDVTLSLSKDGYRDILKLADNFAAFNQRLKFAHYRPLLPVKSNPRSWWRYAYKAVSDQIKKASGKLSWEQVLRYAGLRKRYISLYASLLKSDPSHEIVDDNEEIEELDRELDIELILQWRMLAHKYVKQSMESDRYSRKQKPKTSWWSFGWNNKSDKDESEQFHFSEEDWEQLNKLIGYREGENEQSVIINEKADTLNMSLEVHMKHNASKLVDGAQEYIAELSCEDLDCSIKLYPETKVFDLKLGSYQLSSPNGLLAESATASGSLIGVFYYKPFDAKVDWSMAVKAAPCYMTYLKDSIDGIINFFESSNAVSQTIALETAAAVQMTFDGVKRSAQQQVNRALKDHASVIDCGVRLRKDAVVCSTSRILLGRLWFLLDLDIAAPKITIPTEFYPDNIHSTKLLLDLGNLVIRSEDDYERRLSEDQNMYLQFDLVLSDVCAFLVDGDYRWSQTASQGSASSVRSEGVSFLPVIDRCGVILTLQQIRLENPSYPSTRLSVRVPSLGFHFSPARYHRLMRVAKIFQEEGSENSDLLRPWNQSDFEGWLSLLIRKGMGNREAVWQRRYICLVGPFLYVLENLDSKSYKHYLRYFDCCSLRGKQVYHLPAELLGGVEHVLTICDAARPLSKVVEDVNALILRCDSDDSQRNWQSRLQGAIYSASGSAPITTLSETSSDPEDSETELNDSGEARNILKMERIFITGALDELKICFNYNRQRDLSFVNVLLAEENRLFEFRAIGGQVELSMRENDMFIGTVLKSLEIEDLVCCNGVSQPCFLARSFVQSSDVHLSFDDTGNQTFDNNNSTPSEGEDKFYEAPENLVNSDYPSPQNSLSSEYSSFKPPSFSRVAGLLPGDVVQARMDDIEIMNTMDSFVKAQIVIYDHNSSLYKNIDTQVTVSLATLSFFCRRPTILAIMEFVNAINVEDEKCETFSDNSPSAMVKHDSSGDDIVDDQDLTTIEEPAVKGLLGKGKSRIIFNLILKMDRAQILLMHENETKFATLSQDNLLTDIKVFPSSFSIKAALGNLRISDDSLPGGHAYFWICDMRNYGGSSFVELVFTSFSADDEDYEGYEYSLFGQLSEVRIVYLNRFIQEVASYFMGLIPNNSKTFVKLKDQVTNSEKWFTISEIEGSPALKLDLSLRKPIILMPRRTDSPDFLKLDVVHITIQNTFQWLGGSKGELHAVHLEILTIKVEDINLNVGSGTELGESIIQDVNGVSILIRRSLRDLLHQIPITEAAIKMEELKAALTSRDYQIITECATSNISETPHTVPPLNHDSVASSADVVKPIALQDPSGIEAETRNREAWISLKVSVAINLVELCLYAGVARDASLATIKVSGAWLLYKSNNAGEGFLSATLKGFTVIDDREGTEEEFRLAVGMPEKIGYSLLHLSSDDENQHISDLNVMKQDEIKPVPTMLIFDAKFGQYSTFISLCVQRPQLLVALDFLLAVAEFLFQQLIDVSEIRLKVSLETEPSQRPHGVLGVWSPILSAVGNALKIQVHLRRVMHRDRFMRKSSIAPAIQNRIWRDLIHNPLHLIFSVDVLGMTSSTLSSLSKGFAKLSTDGQFLQLRSKQVGSRRITGVGDGIIQGTEAFAQGVAFGVSGVLTKPVESARQNGFLGLAHGLGRAFIGFIVQPVQKPTGYCADGILREYSEKEASGQMILYLAEASRHFGCTEIFKEPSKFAWSDYYKDHFFVPYQKIVLVTNKRVMLLRCFDLDKIDKKPSKIMWDVAWEELMALELAKAGCHQPSHLLLHLKSFKRSENFVRVIKCNVGEESEDTEAQATKICSVVRRVWKAYKFDMKTLVLKVPSSQRHVYFAWSEADGREPHNPNKAIIKSRELSSSNYASDEGRFVKHAINFLKIWSSEQESKGRCKLYRKQVTEDGGICSIWRPICPDGYISIGDIAHVGGHPPNVAAVYRNTDRLFALPLGYDLVWRNCQDDYKAPVSVWHPRAPEGYVSPGCVAVSDFEEPEPCSVYCVAEALVEETEFEEQKVWSAPDSYPWACHIYQVRSDALHFVALRQTREESDWKPMRVADNLPTRLQLSEPQ</sequence>
<dbReference type="InterPro" id="IPR001849">
    <property type="entry name" value="PH_domain"/>
</dbReference>
<protein>
    <recommendedName>
        <fullName evidence="2">PH domain-containing protein</fullName>
    </recommendedName>
</protein>
<dbReference type="PANTHER" id="PTHR45523:SF3">
    <property type="entry name" value="VACUOLAR PROTEIN SORTING-ASSOCIATED PROTEIN 13A"/>
    <property type="match status" value="1"/>
</dbReference>